<accession>A0A921FGL2</accession>
<name>A0A921FGL2_9BACT</name>
<dbReference type="AlphaFoldDB" id="A0A921FGL2"/>
<organism evidence="1 2">
    <name type="scientific">Phocaeicola coprocola</name>
    <dbReference type="NCBI Taxonomy" id="310298"/>
    <lineage>
        <taxon>Bacteria</taxon>
        <taxon>Pseudomonadati</taxon>
        <taxon>Bacteroidota</taxon>
        <taxon>Bacteroidia</taxon>
        <taxon>Bacteroidales</taxon>
        <taxon>Bacteroidaceae</taxon>
        <taxon>Phocaeicola</taxon>
    </lineage>
</organism>
<evidence type="ECO:0000313" key="2">
    <source>
        <dbReference type="Proteomes" id="UP000718012"/>
    </source>
</evidence>
<dbReference type="Pfam" id="PF05258">
    <property type="entry name" value="DciA"/>
    <property type="match status" value="1"/>
</dbReference>
<feature type="non-terminal residue" evidence="1">
    <location>
        <position position="66"/>
    </location>
</feature>
<gene>
    <name evidence="1" type="ORF">K8U81_09575</name>
</gene>
<evidence type="ECO:0000313" key="1">
    <source>
        <dbReference type="EMBL" id="HJF08420.1"/>
    </source>
</evidence>
<reference evidence="1" key="1">
    <citation type="journal article" date="2021" name="PeerJ">
        <title>Extensive microbial diversity within the chicken gut microbiome revealed by metagenomics and culture.</title>
        <authorList>
            <person name="Gilroy R."/>
            <person name="Ravi A."/>
            <person name="Getino M."/>
            <person name="Pursley I."/>
            <person name="Horton D.L."/>
            <person name="Alikhan N.F."/>
            <person name="Baker D."/>
            <person name="Gharbi K."/>
            <person name="Hall N."/>
            <person name="Watson M."/>
            <person name="Adriaenssens E.M."/>
            <person name="Foster-Nyarko E."/>
            <person name="Jarju S."/>
            <person name="Secka A."/>
            <person name="Antonio M."/>
            <person name="Oren A."/>
            <person name="Chaudhuri R.R."/>
            <person name="La Ragione R."/>
            <person name="Hildebrand F."/>
            <person name="Pallen M.J."/>
        </authorList>
    </citation>
    <scope>NUCLEOTIDE SEQUENCE</scope>
    <source>
        <strain evidence="1">CHK165-8395</strain>
    </source>
</reference>
<dbReference type="Proteomes" id="UP000718012">
    <property type="component" value="Unassembled WGS sequence"/>
</dbReference>
<dbReference type="EMBL" id="DYXD01000214">
    <property type="protein sequence ID" value="HJF08420.1"/>
    <property type="molecule type" value="Genomic_DNA"/>
</dbReference>
<dbReference type="PANTHER" id="PTHR36456">
    <property type="entry name" value="UPF0232 PROTEIN SCO3875"/>
    <property type="match status" value="1"/>
</dbReference>
<dbReference type="InterPro" id="IPR007922">
    <property type="entry name" value="DciA-like"/>
</dbReference>
<sequence>MKRNNTEQVGEVLRRLLRQEGLETPLNEYRLVDAWKDVVGEAIARYTTNIYIKNQVLFVHLSSSVL</sequence>
<reference evidence="1" key="2">
    <citation type="submission" date="2021-09" db="EMBL/GenBank/DDBJ databases">
        <authorList>
            <person name="Gilroy R."/>
        </authorList>
    </citation>
    <scope>NUCLEOTIDE SEQUENCE</scope>
    <source>
        <strain evidence="1">CHK165-8395</strain>
    </source>
</reference>
<protein>
    <submittedName>
        <fullName evidence="1">DUF721 domain-containing protein</fullName>
    </submittedName>
</protein>
<proteinExistence type="predicted"/>
<comment type="caution">
    <text evidence="1">The sequence shown here is derived from an EMBL/GenBank/DDBJ whole genome shotgun (WGS) entry which is preliminary data.</text>
</comment>
<dbReference type="PANTHER" id="PTHR36456:SF1">
    <property type="entry name" value="UPF0232 PROTEIN SCO3875"/>
    <property type="match status" value="1"/>
</dbReference>